<dbReference type="OrthoDB" id="2418706at2759"/>
<dbReference type="EMBL" id="KN042430">
    <property type="protein sequence ID" value="KFH62711.1"/>
    <property type="molecule type" value="Genomic_DNA"/>
</dbReference>
<evidence type="ECO:0000313" key="3">
    <source>
        <dbReference type="Proteomes" id="UP000243308"/>
    </source>
</evidence>
<feature type="region of interest" description="Disordered" evidence="1">
    <location>
        <begin position="360"/>
        <end position="412"/>
    </location>
</feature>
<feature type="compositionally biased region" description="Basic residues" evidence="1">
    <location>
        <begin position="390"/>
        <end position="401"/>
    </location>
</feature>
<dbReference type="AlphaFoldDB" id="A0A086TL84"/>
<evidence type="ECO:0000313" key="2">
    <source>
        <dbReference type="EMBL" id="KFH62711.1"/>
    </source>
</evidence>
<name>A0A086TL84_9FUNG</name>
<proteinExistence type="predicted"/>
<gene>
    <name evidence="2" type="ORF">MVEG_11238</name>
</gene>
<organism evidence="2 3">
    <name type="scientific">Podila verticillata NRRL 6337</name>
    <dbReference type="NCBI Taxonomy" id="1069443"/>
    <lineage>
        <taxon>Eukaryota</taxon>
        <taxon>Fungi</taxon>
        <taxon>Fungi incertae sedis</taxon>
        <taxon>Mucoromycota</taxon>
        <taxon>Mortierellomycotina</taxon>
        <taxon>Mortierellomycetes</taxon>
        <taxon>Mortierellales</taxon>
        <taxon>Mortierellaceae</taxon>
        <taxon>Podila</taxon>
    </lineage>
</organism>
<keyword evidence="3" id="KW-1185">Reference proteome</keyword>
<dbReference type="Proteomes" id="UP000243308">
    <property type="component" value="Unassembled WGS sequence"/>
</dbReference>
<reference evidence="2 3" key="1">
    <citation type="submission" date="2011-02" db="EMBL/GenBank/DDBJ databases">
        <title>The Genome Sequence of Mortierella verticillata NRRL 6337.</title>
        <authorList>
            <consortium name="The Broad Institute Genome Sequencing Platform"/>
            <person name="Russ C."/>
            <person name="Cuomo C."/>
            <person name="Burger G."/>
            <person name="Gray M.W."/>
            <person name="Holland P.W.H."/>
            <person name="King N."/>
            <person name="Lang F.B.F."/>
            <person name="Roger A.J."/>
            <person name="Ruiz-Trillo I."/>
            <person name="Young S.K."/>
            <person name="Zeng Q."/>
            <person name="Gargeya S."/>
            <person name="Alvarado L."/>
            <person name="Berlin A."/>
            <person name="Chapman S.B."/>
            <person name="Chen Z."/>
            <person name="Freedman E."/>
            <person name="Gellesch M."/>
            <person name="Goldberg J."/>
            <person name="Griggs A."/>
            <person name="Gujja S."/>
            <person name="Heilman E."/>
            <person name="Heiman D."/>
            <person name="Howarth C."/>
            <person name="Mehta T."/>
            <person name="Neiman D."/>
            <person name="Pearson M."/>
            <person name="Roberts A."/>
            <person name="Saif S."/>
            <person name="Shea T."/>
            <person name="Shenoy N."/>
            <person name="Sisk P."/>
            <person name="Stolte C."/>
            <person name="Sykes S."/>
            <person name="White J."/>
            <person name="Yandava C."/>
            <person name="Haas B."/>
            <person name="Nusbaum C."/>
            <person name="Birren B."/>
        </authorList>
    </citation>
    <scope>NUCLEOTIDE SEQUENCE [LARGE SCALE GENOMIC DNA]</scope>
    <source>
        <strain evidence="2 3">NRRL 6337</strain>
    </source>
</reference>
<sequence>MSGMDNNVTKNRQPDGTANVNDGIQQLNLDQISGQEDVAMDLGPDGDVQVEPINLEQAQMSLMVCKEALKRATGQFAALWILLDDKTKPEEERAKLQERCNKFKSERDVLQVKVDQWTAIAHSLAMCSTIPTVQSDKIDTDNNKIVLHNGGKSLTLVLDAEYPRYFHENVIKDSVAKFSETEQKQYPRVTSDALMFVHTARELAYAKMGESASAVAPRVLMILCLDARIKGMFATQVGDVSKAHWSWKRAITVFIGCALTSLEKVVAIEKFANSGRTKNESYGEYGYRLERMTEVYQVPELPQCAEITDTFKKSIPSVILNIMEIREVLRLVLEKVPIQIPDFNSLPFVVSGLKHLHGPDDTPAYQAAHEKRKRAREALEAEEESLSQSSRHKKAKFHGKGSKGYQGSSTMQNNDGVNNIPVQGHNGLPFGNRTLNLTHAQGHQGENYYDKQPAISEDVSKMHLQSNQHTRSYLTQDNKVVDEAAIEVATVEVTEEGSKAATKGASKVPTSSKAAAFMLDPTAPTDPDCGRVVK</sequence>
<accession>A0A086TL84</accession>
<evidence type="ECO:0000256" key="1">
    <source>
        <dbReference type="SAM" id="MobiDB-lite"/>
    </source>
</evidence>
<feature type="region of interest" description="Disordered" evidence="1">
    <location>
        <begin position="1"/>
        <end position="21"/>
    </location>
</feature>
<protein>
    <submittedName>
        <fullName evidence="2">Uncharacterized protein</fullName>
    </submittedName>
</protein>